<sequence length="880" mass="90944">MSPIHASGVRAALRISRRNALRSKRRSALILAMIGLPVALAVLALTALFPAAGSDREHYPIGQADAVVTGAHGWAGLTQDAWGNTRDAQGNGVSPQPGDVPFTQAEVTVLLPPGSRVVPVARGTFRYLTPQGYETGEIRQVDLRDPMSRGTFRLTEGRLPAAPGEAVVSADRLKRDDARAVAPGVTLLVGDERRPVRVVGVALFALAGIGPTLATFPGSLPDDAFGPADPELMSRAWLVDSPRPVTWADVRRLNAQGLVVVSRAVTDRLTADEPPSRVSDPVRAVPWVAIMLLEVVLLAGPAFAVGRLRRSREFALVAVQGGSPAHLRTIALADGLLFGVVASALGAALGVVASRLATPLLEWWAGVLLGPFRVPWAEVATTAVLGVVAGLLAALAPAVAASRTDPVAVLSGRRERSRERAGRPLLGAVLVVAGTAATIASAGHDIAWTATSALVTQLGLVALVPVLLAATARLAARLPLPLRFAARDAVRNRGRTAPAVAAVMTAVVALVAVGVAGHSVAAQRSVLDYAQAPAGALQVTGPDLTPELWDRVRSAVREELPARVPLIEARMLATRSGAPLFAFVPDDASGTNRVELLDATGSGGFLVGGEDLLRYVLRREDPAAVAALREGKPVVLNPDVIRQGEVRIGLTPATGGEPLALTLPAVGVRPTGQGWARVVVSPEAAAKNGYAAVTCMLVVDPADFRTPRATADRIAAKVERITGKAAVRLETLETPGDTLLLVVLGIIAAVLVLGMTSVATMLAAVEARPDLETMSAVGAAPRVKRAVVAGQALVIALLGSVTGVLAGLAPGVAAASRPIPHPTMVLRPDGVTTIVPAEAPTIAIPWALIGLLVVGLPPLAALGGAAFTRSRLPLPRRRAT</sequence>
<keyword evidence="5 7" id="KW-0472">Membrane</keyword>
<feature type="domain" description="ABC3 transporter permease C-terminal" evidence="8">
    <location>
        <begin position="290"/>
        <end position="406"/>
    </location>
</feature>
<reference evidence="9" key="1">
    <citation type="submission" date="2022-10" db="EMBL/GenBank/DDBJ databases">
        <title>The complete genomes of actinobacterial strains from the NBC collection.</title>
        <authorList>
            <person name="Joergensen T.S."/>
            <person name="Alvarez Arevalo M."/>
            <person name="Sterndorff E.B."/>
            <person name="Faurdal D."/>
            <person name="Vuksanovic O."/>
            <person name="Mourched A.-S."/>
            <person name="Charusanti P."/>
            <person name="Shaw S."/>
            <person name="Blin K."/>
            <person name="Weber T."/>
        </authorList>
    </citation>
    <scope>NUCLEOTIDE SEQUENCE</scope>
    <source>
        <strain evidence="9">NBC_00254</strain>
    </source>
</reference>
<evidence type="ECO:0000313" key="10">
    <source>
        <dbReference type="Proteomes" id="UP001432011"/>
    </source>
</evidence>
<dbReference type="Proteomes" id="UP001432011">
    <property type="component" value="Chromosome"/>
</dbReference>
<dbReference type="InterPro" id="IPR050250">
    <property type="entry name" value="Macrolide_Exporter_MacB"/>
</dbReference>
<evidence type="ECO:0000259" key="8">
    <source>
        <dbReference type="Pfam" id="PF02687"/>
    </source>
</evidence>
<name>A0ABZ1SGQ1_9ACTN</name>
<dbReference type="PANTHER" id="PTHR30572">
    <property type="entry name" value="MEMBRANE COMPONENT OF TRANSPORTER-RELATED"/>
    <property type="match status" value="1"/>
</dbReference>
<feature type="transmembrane region" description="Helical" evidence="7">
    <location>
        <begin position="28"/>
        <end position="49"/>
    </location>
</feature>
<feature type="transmembrane region" description="Helical" evidence="7">
    <location>
        <begin position="376"/>
        <end position="400"/>
    </location>
</feature>
<evidence type="ECO:0000256" key="7">
    <source>
        <dbReference type="SAM" id="Phobius"/>
    </source>
</evidence>
<dbReference type="EMBL" id="CP108085">
    <property type="protein sequence ID" value="WUP72126.1"/>
    <property type="molecule type" value="Genomic_DNA"/>
</dbReference>
<dbReference type="InterPro" id="IPR003838">
    <property type="entry name" value="ABC3_permease_C"/>
</dbReference>
<keyword evidence="2" id="KW-1003">Cell membrane</keyword>
<feature type="transmembrane region" description="Helical" evidence="7">
    <location>
        <begin position="284"/>
        <end position="305"/>
    </location>
</feature>
<proteinExistence type="inferred from homology"/>
<evidence type="ECO:0000256" key="2">
    <source>
        <dbReference type="ARBA" id="ARBA00022475"/>
    </source>
</evidence>
<feature type="transmembrane region" description="Helical" evidence="7">
    <location>
        <begin position="336"/>
        <end position="356"/>
    </location>
</feature>
<accession>A0ABZ1SGQ1</accession>
<dbReference type="Pfam" id="PF02687">
    <property type="entry name" value="FtsX"/>
    <property type="match status" value="2"/>
</dbReference>
<feature type="transmembrane region" description="Helical" evidence="7">
    <location>
        <begin position="739"/>
        <end position="765"/>
    </location>
</feature>
<gene>
    <name evidence="9" type="ORF">OG913_22090</name>
</gene>
<feature type="transmembrane region" description="Helical" evidence="7">
    <location>
        <begin position="454"/>
        <end position="476"/>
    </location>
</feature>
<feature type="transmembrane region" description="Helical" evidence="7">
    <location>
        <begin position="843"/>
        <end position="868"/>
    </location>
</feature>
<dbReference type="RefSeq" id="WP_328708351.1">
    <property type="nucleotide sequence ID" value="NZ_CP108085.1"/>
</dbReference>
<feature type="transmembrane region" description="Helical" evidence="7">
    <location>
        <begin position="421"/>
        <end position="442"/>
    </location>
</feature>
<feature type="domain" description="ABC3 transporter permease C-terminal" evidence="8">
    <location>
        <begin position="743"/>
        <end position="855"/>
    </location>
</feature>
<comment type="subcellular location">
    <subcellularLocation>
        <location evidence="1">Cell membrane</location>
        <topology evidence="1">Multi-pass membrane protein</topology>
    </subcellularLocation>
</comment>
<keyword evidence="4 7" id="KW-1133">Transmembrane helix</keyword>
<keyword evidence="10" id="KW-1185">Reference proteome</keyword>
<comment type="similarity">
    <text evidence="6">Belongs to the ABC-4 integral membrane protein family.</text>
</comment>
<protein>
    <submittedName>
        <fullName evidence="9">ABC transporter permease</fullName>
    </submittedName>
</protein>
<evidence type="ECO:0000256" key="6">
    <source>
        <dbReference type="ARBA" id="ARBA00038076"/>
    </source>
</evidence>
<feature type="transmembrane region" description="Helical" evidence="7">
    <location>
        <begin position="786"/>
        <end position="809"/>
    </location>
</feature>
<evidence type="ECO:0000256" key="5">
    <source>
        <dbReference type="ARBA" id="ARBA00023136"/>
    </source>
</evidence>
<evidence type="ECO:0000313" key="9">
    <source>
        <dbReference type="EMBL" id="WUP72126.1"/>
    </source>
</evidence>
<feature type="transmembrane region" description="Helical" evidence="7">
    <location>
        <begin position="497"/>
        <end position="517"/>
    </location>
</feature>
<evidence type="ECO:0000256" key="3">
    <source>
        <dbReference type="ARBA" id="ARBA00022692"/>
    </source>
</evidence>
<dbReference type="PANTHER" id="PTHR30572:SF4">
    <property type="entry name" value="ABC TRANSPORTER PERMEASE YTRF"/>
    <property type="match status" value="1"/>
</dbReference>
<evidence type="ECO:0000256" key="4">
    <source>
        <dbReference type="ARBA" id="ARBA00022989"/>
    </source>
</evidence>
<evidence type="ECO:0000256" key="1">
    <source>
        <dbReference type="ARBA" id="ARBA00004651"/>
    </source>
</evidence>
<keyword evidence="3 7" id="KW-0812">Transmembrane</keyword>
<organism evidence="9 10">
    <name type="scientific">Microbispora hainanensis</name>
    <dbReference type="NCBI Taxonomy" id="568844"/>
    <lineage>
        <taxon>Bacteria</taxon>
        <taxon>Bacillati</taxon>
        <taxon>Actinomycetota</taxon>
        <taxon>Actinomycetes</taxon>
        <taxon>Streptosporangiales</taxon>
        <taxon>Streptosporangiaceae</taxon>
        <taxon>Microbispora</taxon>
    </lineage>
</organism>